<accession>A0A330LVM1</accession>
<reference evidence="3" key="1">
    <citation type="submission" date="2018-06" db="EMBL/GenBank/DDBJ databases">
        <authorList>
            <person name="Cea G.-C."/>
            <person name="William W."/>
        </authorList>
    </citation>
    <scope>NUCLEOTIDE SEQUENCE [LARGE SCALE GENOMIC DNA]</scope>
    <source>
        <strain evidence="3">DB21MT-2</strain>
    </source>
</reference>
<protein>
    <recommendedName>
        <fullName evidence="1">Co-chaperone DjlA N-terminal domain-containing protein</fullName>
    </recommendedName>
</protein>
<dbReference type="Proteomes" id="UP000250123">
    <property type="component" value="Chromosome SHEWBE"/>
</dbReference>
<dbReference type="AlphaFoldDB" id="A0A330LVM1"/>
<name>A0A330LVM1_9GAMM</name>
<sequence length="134" mass="15602">MYLSELSVAERKSFLEIAYFAMGLNGSYKEQEKAIFESFTHECGMPSYQLKKQDDIDAVIKVLSRSEVKNRRIILVELFGIVLADNEFCANETEFMLRLSAAFDIEEFELKRLQRWVEAMNDLVHEGFSLIMKD</sequence>
<dbReference type="Gene3D" id="1.10.3680.10">
    <property type="entry name" value="TerB-like"/>
    <property type="match status" value="1"/>
</dbReference>
<proteinExistence type="predicted"/>
<dbReference type="RefSeq" id="WP_112350824.1">
    <property type="nucleotide sequence ID" value="NZ_LS483452.1"/>
</dbReference>
<gene>
    <name evidence="2" type="ORF">SHEWBE_0111</name>
</gene>
<dbReference type="InterPro" id="IPR029024">
    <property type="entry name" value="TerB-like"/>
</dbReference>
<dbReference type="InterPro" id="IPR007791">
    <property type="entry name" value="DjlA_N"/>
</dbReference>
<evidence type="ECO:0000313" key="3">
    <source>
        <dbReference type="Proteomes" id="UP000250123"/>
    </source>
</evidence>
<feature type="domain" description="Co-chaperone DjlA N-terminal" evidence="1">
    <location>
        <begin position="9"/>
        <end position="113"/>
    </location>
</feature>
<evidence type="ECO:0000313" key="2">
    <source>
        <dbReference type="EMBL" id="SQH74112.1"/>
    </source>
</evidence>
<organism evidence="2 3">
    <name type="scientific">Shewanella benthica</name>
    <dbReference type="NCBI Taxonomy" id="43661"/>
    <lineage>
        <taxon>Bacteria</taxon>
        <taxon>Pseudomonadati</taxon>
        <taxon>Pseudomonadota</taxon>
        <taxon>Gammaproteobacteria</taxon>
        <taxon>Alteromonadales</taxon>
        <taxon>Shewanellaceae</taxon>
        <taxon>Shewanella</taxon>
    </lineage>
</organism>
<evidence type="ECO:0000259" key="1">
    <source>
        <dbReference type="Pfam" id="PF05099"/>
    </source>
</evidence>
<dbReference type="EMBL" id="LS483452">
    <property type="protein sequence ID" value="SQH74112.1"/>
    <property type="molecule type" value="Genomic_DNA"/>
</dbReference>
<dbReference type="OrthoDB" id="6263019at2"/>
<dbReference type="Pfam" id="PF05099">
    <property type="entry name" value="TerB"/>
    <property type="match status" value="1"/>
</dbReference>
<dbReference type="SUPFAM" id="SSF158682">
    <property type="entry name" value="TerB-like"/>
    <property type="match status" value="1"/>
</dbReference>
<dbReference type="KEGG" id="sbk:SHEWBE_0111"/>